<organism evidence="1">
    <name type="scientific">Anguilla anguilla</name>
    <name type="common">European freshwater eel</name>
    <name type="synonym">Muraena anguilla</name>
    <dbReference type="NCBI Taxonomy" id="7936"/>
    <lineage>
        <taxon>Eukaryota</taxon>
        <taxon>Metazoa</taxon>
        <taxon>Chordata</taxon>
        <taxon>Craniata</taxon>
        <taxon>Vertebrata</taxon>
        <taxon>Euteleostomi</taxon>
        <taxon>Actinopterygii</taxon>
        <taxon>Neopterygii</taxon>
        <taxon>Teleostei</taxon>
        <taxon>Anguilliformes</taxon>
        <taxon>Anguillidae</taxon>
        <taxon>Anguilla</taxon>
    </lineage>
</organism>
<proteinExistence type="predicted"/>
<sequence>MLSGICLLTACLGPVAGSGLGIWVLIWWHFPLMSGITLSKSGTSSNPSVFVPLSCNGAALL</sequence>
<name>A0A0E9WJX2_ANGAN</name>
<reference evidence="1" key="2">
    <citation type="journal article" date="2015" name="Fish Shellfish Immunol.">
        <title>Early steps in the European eel (Anguilla anguilla)-Vibrio vulnificus interaction in the gills: Role of the RtxA13 toxin.</title>
        <authorList>
            <person name="Callol A."/>
            <person name="Pajuelo D."/>
            <person name="Ebbesson L."/>
            <person name="Teles M."/>
            <person name="MacKenzie S."/>
            <person name="Amaro C."/>
        </authorList>
    </citation>
    <scope>NUCLEOTIDE SEQUENCE</scope>
</reference>
<dbReference type="AlphaFoldDB" id="A0A0E9WJX2"/>
<dbReference type="EMBL" id="GBXM01018819">
    <property type="protein sequence ID" value="JAH89758.1"/>
    <property type="molecule type" value="Transcribed_RNA"/>
</dbReference>
<protein>
    <submittedName>
        <fullName evidence="1">Uncharacterized protein</fullName>
    </submittedName>
</protein>
<evidence type="ECO:0000313" key="1">
    <source>
        <dbReference type="EMBL" id="JAH89758.1"/>
    </source>
</evidence>
<accession>A0A0E9WJX2</accession>
<reference evidence="1" key="1">
    <citation type="submission" date="2014-11" db="EMBL/GenBank/DDBJ databases">
        <authorList>
            <person name="Amaro Gonzalez C."/>
        </authorList>
    </citation>
    <scope>NUCLEOTIDE SEQUENCE</scope>
</reference>